<comment type="similarity">
    <text evidence="2">Belongs to the CRISPR system Cmr5 family.</text>
</comment>
<evidence type="ECO:0000256" key="3">
    <source>
        <dbReference type="ARBA" id="ARBA00022490"/>
    </source>
</evidence>
<dbReference type="STRING" id="229919.GCA_001050195_03419"/>
<proteinExistence type="inferred from homology"/>
<dbReference type="Pfam" id="PF09701">
    <property type="entry name" value="Cas_Cmr5"/>
    <property type="match status" value="1"/>
</dbReference>
<dbReference type="Gene3D" id="1.10.520.30">
    <property type="entry name" value="AF1862-like domain"/>
    <property type="match status" value="1"/>
</dbReference>
<sequence length="133" mass="15326">MAETVTEQRSLEQKRASHAYNSILEAKQSNVKELKSVARDAPASIQSNGLGQTLAFWKSKDKNKEKEKRYWVIYNHLSSWLKDQRVFEGSDLLVWIATTASSLHYRQATAEALAYLNWYKRFAEAELPDSTKE</sequence>
<gene>
    <name evidence="6" type="primary">cmr5</name>
    <name evidence="6" type="ORF">DEQ80_06065</name>
</gene>
<dbReference type="NCBIfam" id="TIGR01881">
    <property type="entry name" value="cas_Cmr5"/>
    <property type="match status" value="1"/>
</dbReference>
<evidence type="ECO:0000256" key="1">
    <source>
        <dbReference type="ARBA" id="ARBA00004496"/>
    </source>
</evidence>
<keyword evidence="4" id="KW-0051">Antiviral defense</keyword>
<reference evidence="6 7" key="1">
    <citation type="journal article" date="2018" name="Nat. Biotechnol.">
        <title>A standardized bacterial taxonomy based on genome phylogeny substantially revises the tree of life.</title>
        <authorList>
            <person name="Parks D.H."/>
            <person name="Chuvochina M."/>
            <person name="Waite D.W."/>
            <person name="Rinke C."/>
            <person name="Skarshewski A."/>
            <person name="Chaumeil P.A."/>
            <person name="Hugenholtz P."/>
        </authorList>
    </citation>
    <scope>NUCLEOTIDE SEQUENCE [LARGE SCALE GENOMIC DNA]</scope>
    <source>
        <strain evidence="6">UBA8781</strain>
    </source>
</reference>
<evidence type="ECO:0000313" key="6">
    <source>
        <dbReference type="EMBL" id="HCE17405.1"/>
    </source>
</evidence>
<keyword evidence="3" id="KW-0963">Cytoplasm</keyword>
<dbReference type="GO" id="GO:0005737">
    <property type="term" value="C:cytoplasm"/>
    <property type="evidence" value="ECO:0007669"/>
    <property type="project" value="UniProtKB-SubCell"/>
</dbReference>
<dbReference type="CDD" id="cd09749">
    <property type="entry name" value="Cmr5_III-B"/>
    <property type="match status" value="1"/>
</dbReference>
<evidence type="ECO:0000256" key="2">
    <source>
        <dbReference type="ARBA" id="ARBA00006161"/>
    </source>
</evidence>
<dbReference type="GO" id="GO:0051607">
    <property type="term" value="P:defense response to virus"/>
    <property type="evidence" value="ECO:0007669"/>
    <property type="project" value="UniProtKB-KW"/>
</dbReference>
<comment type="caution">
    <text evidence="6">The sequence shown here is derived from an EMBL/GenBank/DDBJ whole genome shotgun (WGS) entry which is preliminary data.</text>
</comment>
<dbReference type="AlphaFoldDB" id="A0A3D1JGP9"/>
<evidence type="ECO:0000256" key="4">
    <source>
        <dbReference type="ARBA" id="ARBA00023118"/>
    </source>
</evidence>
<evidence type="ECO:0000313" key="7">
    <source>
        <dbReference type="Proteomes" id="UP000264141"/>
    </source>
</evidence>
<accession>A0A3D1JGP9</accession>
<dbReference type="EMBL" id="DPBP01000026">
    <property type="protein sequence ID" value="HCE17405.1"/>
    <property type="molecule type" value="Genomic_DNA"/>
</dbReference>
<name>A0A3D1JGP9_9CHLR</name>
<evidence type="ECO:0000256" key="5">
    <source>
        <dbReference type="ARBA" id="ARBA00030001"/>
    </source>
</evidence>
<dbReference type="Proteomes" id="UP000264141">
    <property type="component" value="Unassembled WGS sequence"/>
</dbReference>
<dbReference type="InterPro" id="IPR010160">
    <property type="entry name" value="CRISPR-assoc_prot_Cmr5"/>
</dbReference>
<dbReference type="SUPFAM" id="SSF158568">
    <property type="entry name" value="AF1862-like"/>
    <property type="match status" value="1"/>
</dbReference>
<dbReference type="InterPro" id="IPR023101">
    <property type="entry name" value="AF1862-like_dom_sf"/>
</dbReference>
<comment type="subcellular location">
    <subcellularLocation>
        <location evidence="1">Cytoplasm</location>
    </subcellularLocation>
</comment>
<protein>
    <recommendedName>
        <fullName evidence="5">CRISPR type III-B/RAMP module-associated protein Cmr5</fullName>
    </recommendedName>
</protein>
<organism evidence="6 7">
    <name type="scientific">Anaerolinea thermolimosa</name>
    <dbReference type="NCBI Taxonomy" id="229919"/>
    <lineage>
        <taxon>Bacteria</taxon>
        <taxon>Bacillati</taxon>
        <taxon>Chloroflexota</taxon>
        <taxon>Anaerolineae</taxon>
        <taxon>Anaerolineales</taxon>
        <taxon>Anaerolineaceae</taxon>
        <taxon>Anaerolinea</taxon>
    </lineage>
</organism>